<sequence>MCKTGKDCYLLNHDLCRLGGHVVVQGPTGNYIATVEEILQRAVLFGDKVDFVLVKAVSLGSTSAHGMPRIGPTTTYSVVPLQSVLCTVNVQHNCIKNKCEAEKVAPVRQEGELTSELREKIVHRRNPHKVVLNTAQMRSARLIQPFRVNSIPKDTASIVLTSVQKE</sequence>
<evidence type="ECO:0000313" key="1">
    <source>
        <dbReference type="EMBL" id="KAK0435375.1"/>
    </source>
</evidence>
<proteinExistence type="predicted"/>
<feature type="non-terminal residue" evidence="1">
    <location>
        <position position="1"/>
    </location>
</feature>
<name>A0AA39J4M5_9AGAR</name>
<keyword evidence="2" id="KW-1185">Reference proteome</keyword>
<dbReference type="Proteomes" id="UP001175226">
    <property type="component" value="Unassembled WGS sequence"/>
</dbReference>
<accession>A0AA39J4M5</accession>
<comment type="caution">
    <text evidence="1">The sequence shown here is derived from an EMBL/GenBank/DDBJ whole genome shotgun (WGS) entry which is preliminary data.</text>
</comment>
<gene>
    <name evidence="1" type="ORF">EV421DRAFT_1669624</name>
</gene>
<evidence type="ECO:0000313" key="2">
    <source>
        <dbReference type="Proteomes" id="UP001175226"/>
    </source>
</evidence>
<reference evidence="1" key="1">
    <citation type="submission" date="2023-06" db="EMBL/GenBank/DDBJ databases">
        <authorList>
            <consortium name="Lawrence Berkeley National Laboratory"/>
            <person name="Ahrendt S."/>
            <person name="Sahu N."/>
            <person name="Indic B."/>
            <person name="Wong-Bajracharya J."/>
            <person name="Merenyi Z."/>
            <person name="Ke H.-M."/>
            <person name="Monk M."/>
            <person name="Kocsube S."/>
            <person name="Drula E."/>
            <person name="Lipzen A."/>
            <person name="Balint B."/>
            <person name="Henrissat B."/>
            <person name="Andreopoulos B."/>
            <person name="Martin F.M."/>
            <person name="Harder C.B."/>
            <person name="Rigling D."/>
            <person name="Ford K.L."/>
            <person name="Foster G.D."/>
            <person name="Pangilinan J."/>
            <person name="Papanicolaou A."/>
            <person name="Barry K."/>
            <person name="LaButti K."/>
            <person name="Viragh M."/>
            <person name="Koriabine M."/>
            <person name="Yan M."/>
            <person name="Riley R."/>
            <person name="Champramary S."/>
            <person name="Plett K.L."/>
            <person name="Tsai I.J."/>
            <person name="Slot J."/>
            <person name="Sipos G."/>
            <person name="Plett J."/>
            <person name="Nagy L.G."/>
            <person name="Grigoriev I.V."/>
        </authorList>
    </citation>
    <scope>NUCLEOTIDE SEQUENCE</scope>
    <source>
        <strain evidence="1">FPL87.14</strain>
    </source>
</reference>
<dbReference type="AlphaFoldDB" id="A0AA39J4M5"/>
<protein>
    <submittedName>
        <fullName evidence="1">Uncharacterized protein</fullName>
    </submittedName>
</protein>
<organism evidence="1 2">
    <name type="scientific">Armillaria borealis</name>
    <dbReference type="NCBI Taxonomy" id="47425"/>
    <lineage>
        <taxon>Eukaryota</taxon>
        <taxon>Fungi</taxon>
        <taxon>Dikarya</taxon>
        <taxon>Basidiomycota</taxon>
        <taxon>Agaricomycotina</taxon>
        <taxon>Agaricomycetes</taxon>
        <taxon>Agaricomycetidae</taxon>
        <taxon>Agaricales</taxon>
        <taxon>Marasmiineae</taxon>
        <taxon>Physalacriaceae</taxon>
        <taxon>Armillaria</taxon>
    </lineage>
</organism>
<dbReference type="EMBL" id="JAUEPT010000063">
    <property type="protein sequence ID" value="KAK0435375.1"/>
    <property type="molecule type" value="Genomic_DNA"/>
</dbReference>